<accession>A0ABV6TCM0</accession>
<protein>
    <recommendedName>
        <fullName evidence="3">Transposase</fullName>
    </recommendedName>
</protein>
<dbReference type="RefSeq" id="WP_394317289.1">
    <property type="nucleotide sequence ID" value="NZ_JBHMQV010000007.1"/>
</dbReference>
<keyword evidence="2" id="KW-1185">Reference proteome</keyword>
<evidence type="ECO:0000313" key="2">
    <source>
        <dbReference type="Proteomes" id="UP001589887"/>
    </source>
</evidence>
<gene>
    <name evidence="1" type="ORF">ACFH04_07275</name>
</gene>
<dbReference type="Proteomes" id="UP001589887">
    <property type="component" value="Unassembled WGS sequence"/>
</dbReference>
<sequence>MVIRPIEETDGRKHVRKARMLVREGEGPDAPRWILPPQVNGVE</sequence>
<dbReference type="EMBL" id="JBHMQV010000007">
    <property type="protein sequence ID" value="MFC0843535.1"/>
    <property type="molecule type" value="Genomic_DNA"/>
</dbReference>
<evidence type="ECO:0008006" key="3">
    <source>
        <dbReference type="Google" id="ProtNLM"/>
    </source>
</evidence>
<organism evidence="1 2">
    <name type="scientific">Streptomyces noboritoensis</name>
    <dbReference type="NCBI Taxonomy" id="67337"/>
    <lineage>
        <taxon>Bacteria</taxon>
        <taxon>Bacillati</taxon>
        <taxon>Actinomycetota</taxon>
        <taxon>Actinomycetes</taxon>
        <taxon>Kitasatosporales</taxon>
        <taxon>Streptomycetaceae</taxon>
        <taxon>Streptomyces</taxon>
    </lineage>
</organism>
<evidence type="ECO:0000313" key="1">
    <source>
        <dbReference type="EMBL" id="MFC0843535.1"/>
    </source>
</evidence>
<name>A0ABV6TCM0_9ACTN</name>
<proteinExistence type="predicted"/>
<reference evidence="1 2" key="1">
    <citation type="submission" date="2024-09" db="EMBL/GenBank/DDBJ databases">
        <authorList>
            <person name="Sun Q."/>
            <person name="Mori K."/>
        </authorList>
    </citation>
    <scope>NUCLEOTIDE SEQUENCE [LARGE SCALE GENOMIC DNA]</scope>
    <source>
        <strain evidence="1 2">JCM 4557</strain>
    </source>
</reference>
<comment type="caution">
    <text evidence="1">The sequence shown here is derived from an EMBL/GenBank/DDBJ whole genome shotgun (WGS) entry which is preliminary data.</text>
</comment>